<comment type="caution">
    <text evidence="2">The sequence shown here is derived from an EMBL/GenBank/DDBJ whole genome shotgun (WGS) entry which is preliminary data.</text>
</comment>
<reference evidence="2 3" key="2">
    <citation type="journal article" date="2016" name="Microb. Ecol.">
        <title>Genome Characteristics of a Novel Type I Methanotroph (Sn10-6) Isolated from a Flooded Indian Rice Field.</title>
        <authorList>
            <person name="Rahalkar M.C."/>
            <person name="Pandit P.S."/>
            <person name="Dhakephalkar P.K."/>
            <person name="Pore S."/>
            <person name="Arora P."/>
            <person name="Kapse N."/>
        </authorList>
    </citation>
    <scope>NUCLEOTIDE SEQUENCE [LARGE SCALE GENOMIC DNA]</scope>
    <source>
        <strain evidence="2 3">Sn10-6</strain>
    </source>
</reference>
<dbReference type="GO" id="GO:0006313">
    <property type="term" value="P:DNA transposition"/>
    <property type="evidence" value="ECO:0007669"/>
    <property type="project" value="InterPro"/>
</dbReference>
<dbReference type="PANTHER" id="PTHR30298">
    <property type="entry name" value="H REPEAT-ASSOCIATED PREDICTED TRANSPOSASE"/>
    <property type="match status" value="1"/>
</dbReference>
<dbReference type="PANTHER" id="PTHR30298:SF0">
    <property type="entry name" value="PROTEIN YBFL-RELATED"/>
    <property type="match status" value="1"/>
</dbReference>
<gene>
    <name evidence="2" type="ORF">VZ94_18245</name>
</gene>
<proteinExistence type="predicted"/>
<dbReference type="InterPro" id="IPR051698">
    <property type="entry name" value="Transposase_11-like"/>
</dbReference>
<reference evidence="3" key="1">
    <citation type="submission" date="2015-03" db="EMBL/GenBank/DDBJ databases">
        <title>Draft genome sequence of a novel methanotroph (Sn10-6) isolated from flooded ricefield rhizosphere in India.</title>
        <authorList>
            <person name="Pandit P.S."/>
            <person name="Pore S.D."/>
            <person name="Arora P."/>
            <person name="Kapse N.G."/>
            <person name="Dhakephalkar P.K."/>
            <person name="Rahalkar M.C."/>
        </authorList>
    </citation>
    <scope>NUCLEOTIDE SEQUENCE [LARGE SCALE GENOMIC DNA]</scope>
    <source>
        <strain evidence="3">Sn10-6</strain>
    </source>
</reference>
<accession>A0A0F3IIU5</accession>
<dbReference type="InterPro" id="IPR047647">
    <property type="entry name" value="ISAs1_transpos"/>
</dbReference>
<sequence length="92" mass="10680">MNSFEANAKTFAHAVRSHWGIENSLHWRLDVVMREDDCRIRMGNAPSIFAMLRHLCLNLFQTEPSKLSLKRKRMKAALNDDYRANVVFGLAF</sequence>
<dbReference type="EMBL" id="LAJX01000228">
    <property type="protein sequence ID" value="KJV05434.1"/>
    <property type="molecule type" value="Genomic_DNA"/>
</dbReference>
<feature type="domain" description="Transposase IS4-like" evidence="1">
    <location>
        <begin position="2"/>
        <end position="59"/>
    </location>
</feature>
<organism evidence="2 3">
    <name type="scientific">Methylocucumis oryzae</name>
    <dbReference type="NCBI Taxonomy" id="1632867"/>
    <lineage>
        <taxon>Bacteria</taxon>
        <taxon>Pseudomonadati</taxon>
        <taxon>Pseudomonadota</taxon>
        <taxon>Gammaproteobacteria</taxon>
        <taxon>Methylococcales</taxon>
        <taxon>Methylococcaceae</taxon>
        <taxon>Methylocucumis</taxon>
    </lineage>
</organism>
<dbReference type="NCBIfam" id="NF033564">
    <property type="entry name" value="transpos_ISAs1"/>
    <property type="match status" value="1"/>
</dbReference>
<keyword evidence="3" id="KW-1185">Reference proteome</keyword>
<name>A0A0F3IIU5_9GAMM</name>
<dbReference type="GO" id="GO:0003677">
    <property type="term" value="F:DNA binding"/>
    <property type="evidence" value="ECO:0007669"/>
    <property type="project" value="InterPro"/>
</dbReference>
<dbReference type="GO" id="GO:0004803">
    <property type="term" value="F:transposase activity"/>
    <property type="evidence" value="ECO:0007669"/>
    <property type="project" value="InterPro"/>
</dbReference>
<evidence type="ECO:0000313" key="2">
    <source>
        <dbReference type="EMBL" id="KJV05434.1"/>
    </source>
</evidence>
<dbReference type="Pfam" id="PF01609">
    <property type="entry name" value="DDE_Tnp_1"/>
    <property type="match status" value="1"/>
</dbReference>
<dbReference type="AlphaFoldDB" id="A0A0F3IIU5"/>
<dbReference type="InterPro" id="IPR002559">
    <property type="entry name" value="Transposase_11"/>
</dbReference>
<protein>
    <recommendedName>
        <fullName evidence="1">Transposase IS4-like domain-containing protein</fullName>
    </recommendedName>
</protein>
<evidence type="ECO:0000259" key="1">
    <source>
        <dbReference type="Pfam" id="PF01609"/>
    </source>
</evidence>
<evidence type="ECO:0000313" key="3">
    <source>
        <dbReference type="Proteomes" id="UP000033684"/>
    </source>
</evidence>
<dbReference type="Proteomes" id="UP000033684">
    <property type="component" value="Unassembled WGS sequence"/>
</dbReference>